<evidence type="ECO:0000313" key="2">
    <source>
        <dbReference type="EMBL" id="KAF2141301.1"/>
    </source>
</evidence>
<evidence type="ECO:0000259" key="1">
    <source>
        <dbReference type="Pfam" id="PF20978"/>
    </source>
</evidence>
<dbReference type="GO" id="GO:0030956">
    <property type="term" value="C:glutamyl-tRNA(Gln) amidotransferase complex"/>
    <property type="evidence" value="ECO:0007669"/>
    <property type="project" value="TreeGrafter"/>
</dbReference>
<dbReference type="RefSeq" id="XP_033397014.1">
    <property type="nucleotide sequence ID" value="XM_033546586.1"/>
</dbReference>
<evidence type="ECO:0000313" key="3">
    <source>
        <dbReference type="Proteomes" id="UP000799438"/>
    </source>
</evidence>
<dbReference type="PANTHER" id="PTHR15004:SF0">
    <property type="entry name" value="GLUTAMYL-TRNA(GLN) AMIDOTRANSFERASE SUBUNIT C, MITOCHONDRIAL"/>
    <property type="match status" value="1"/>
</dbReference>
<keyword evidence="3" id="KW-1185">Reference proteome</keyword>
<protein>
    <recommendedName>
        <fullName evidence="1">Glutamyl-tRNA amidotransferase complex subunit Gta3 domain-containing protein</fullName>
    </recommendedName>
</protein>
<dbReference type="InterPro" id="IPR036113">
    <property type="entry name" value="Asp/Glu-ADT_sf_sub_c"/>
</dbReference>
<feature type="domain" description="Glutamyl-tRNA amidotransferase complex subunit Gta3" evidence="1">
    <location>
        <begin position="63"/>
        <end position="120"/>
    </location>
</feature>
<sequence>MFRPSTLFRSAKLQPSLSYRHVMRRPLFETLRYSSTSSTTDFEALLSKPTWSVKSLLPSSEQTDPALAITPEQLRHLLNLSALPAPQTPEEEAQMLKTLSSQLHFVRAIQEVDTKDVTPLRAIRDETTAARKEIEISLDSVKEALDNEVVLGKHYKRIHRREGVVDTKDAEDWNVLGSAEKKMGKYFVVDSGKPHSSS</sequence>
<gene>
    <name evidence="2" type="ORF">K452DRAFT_37778</name>
</gene>
<accession>A0A6A6BFM9</accession>
<dbReference type="SUPFAM" id="SSF141000">
    <property type="entry name" value="Glu-tRNAGln amidotransferase C subunit"/>
    <property type="match status" value="1"/>
</dbReference>
<dbReference type="InterPro" id="IPR003837">
    <property type="entry name" value="GatC"/>
</dbReference>
<dbReference type="GO" id="GO:0005739">
    <property type="term" value="C:mitochondrion"/>
    <property type="evidence" value="ECO:0007669"/>
    <property type="project" value="TreeGrafter"/>
</dbReference>
<organism evidence="2 3">
    <name type="scientific">Aplosporella prunicola CBS 121167</name>
    <dbReference type="NCBI Taxonomy" id="1176127"/>
    <lineage>
        <taxon>Eukaryota</taxon>
        <taxon>Fungi</taxon>
        <taxon>Dikarya</taxon>
        <taxon>Ascomycota</taxon>
        <taxon>Pezizomycotina</taxon>
        <taxon>Dothideomycetes</taxon>
        <taxon>Dothideomycetes incertae sedis</taxon>
        <taxon>Botryosphaeriales</taxon>
        <taxon>Aplosporellaceae</taxon>
        <taxon>Aplosporella</taxon>
    </lineage>
</organism>
<dbReference type="GeneID" id="54304092"/>
<dbReference type="EMBL" id="ML995487">
    <property type="protein sequence ID" value="KAF2141301.1"/>
    <property type="molecule type" value="Genomic_DNA"/>
</dbReference>
<dbReference type="Gene3D" id="1.10.20.60">
    <property type="entry name" value="Glu-tRNAGln amidotransferase C subunit, N-terminal domain"/>
    <property type="match status" value="1"/>
</dbReference>
<dbReference type="InterPro" id="IPR049545">
    <property type="entry name" value="Gta3_dom"/>
</dbReference>
<dbReference type="Proteomes" id="UP000799438">
    <property type="component" value="Unassembled WGS sequence"/>
</dbReference>
<dbReference type="PANTHER" id="PTHR15004">
    <property type="entry name" value="GLUTAMYL-TRNA(GLN) AMIDOTRANSFERASE SUBUNIT C, MITOCHONDRIAL"/>
    <property type="match status" value="1"/>
</dbReference>
<dbReference type="GO" id="GO:0070681">
    <property type="term" value="P:glutaminyl-tRNAGln biosynthesis via transamidation"/>
    <property type="evidence" value="ECO:0007669"/>
    <property type="project" value="TreeGrafter"/>
</dbReference>
<proteinExistence type="predicted"/>
<dbReference type="AlphaFoldDB" id="A0A6A6BFM9"/>
<dbReference type="OrthoDB" id="5522061at2759"/>
<reference evidence="2" key="1">
    <citation type="journal article" date="2020" name="Stud. Mycol.">
        <title>101 Dothideomycetes genomes: a test case for predicting lifestyles and emergence of pathogens.</title>
        <authorList>
            <person name="Haridas S."/>
            <person name="Albert R."/>
            <person name="Binder M."/>
            <person name="Bloem J."/>
            <person name="Labutti K."/>
            <person name="Salamov A."/>
            <person name="Andreopoulos B."/>
            <person name="Baker S."/>
            <person name="Barry K."/>
            <person name="Bills G."/>
            <person name="Bluhm B."/>
            <person name="Cannon C."/>
            <person name="Castanera R."/>
            <person name="Culley D."/>
            <person name="Daum C."/>
            <person name="Ezra D."/>
            <person name="Gonzalez J."/>
            <person name="Henrissat B."/>
            <person name="Kuo A."/>
            <person name="Liang C."/>
            <person name="Lipzen A."/>
            <person name="Lutzoni F."/>
            <person name="Magnuson J."/>
            <person name="Mondo S."/>
            <person name="Nolan M."/>
            <person name="Ohm R."/>
            <person name="Pangilinan J."/>
            <person name="Park H.-J."/>
            <person name="Ramirez L."/>
            <person name="Alfaro M."/>
            <person name="Sun H."/>
            <person name="Tritt A."/>
            <person name="Yoshinaga Y."/>
            <person name="Zwiers L.-H."/>
            <person name="Turgeon B."/>
            <person name="Goodwin S."/>
            <person name="Spatafora J."/>
            <person name="Crous P."/>
            <person name="Grigoriev I."/>
        </authorList>
    </citation>
    <scope>NUCLEOTIDE SEQUENCE</scope>
    <source>
        <strain evidence="2">CBS 121167</strain>
    </source>
</reference>
<name>A0A6A6BFM9_9PEZI</name>
<dbReference type="GO" id="GO:0032543">
    <property type="term" value="P:mitochondrial translation"/>
    <property type="evidence" value="ECO:0007669"/>
    <property type="project" value="TreeGrafter"/>
</dbReference>
<dbReference type="GO" id="GO:0006450">
    <property type="term" value="P:regulation of translational fidelity"/>
    <property type="evidence" value="ECO:0007669"/>
    <property type="project" value="InterPro"/>
</dbReference>
<dbReference type="Pfam" id="PF20978">
    <property type="entry name" value="Gta3"/>
    <property type="match status" value="1"/>
</dbReference>